<dbReference type="EMBL" id="CP090978">
    <property type="protein sequence ID" value="UJF36032.1"/>
    <property type="molecule type" value="Genomic_DNA"/>
</dbReference>
<dbReference type="RefSeq" id="WP_235122587.1">
    <property type="nucleotide sequence ID" value="NZ_CP090978.1"/>
</dbReference>
<protein>
    <submittedName>
        <fullName evidence="1">Uncharacterized protein</fullName>
    </submittedName>
</protein>
<evidence type="ECO:0000313" key="1">
    <source>
        <dbReference type="EMBL" id="UJF36032.1"/>
    </source>
</evidence>
<name>A0ABY3SQA6_9BACL</name>
<evidence type="ECO:0000313" key="2">
    <source>
        <dbReference type="Proteomes" id="UP001649230"/>
    </source>
</evidence>
<sequence>MSQFSESYHFRGEDRQEVVKLLQESQLEGYILPDKQGWVTFVVKESNFEPLPAIIRNNRGVLLHYVYAEDHGWSLFLFQDEREVSRYICNWDDEIRIDNLGMDIQAFFNLGLIHESNFQAEWLQPQSFEELFDTEPCYKMAQALGIAYYDWISYHSVLHNANEFENLIHVTP</sequence>
<reference evidence="1 2" key="1">
    <citation type="journal article" date="2024" name="Int. J. Syst. Evol. Microbiol.">
        <title>Paenibacillus hexagrammi sp. nov., a novel bacterium isolated from the gut content of Hexagrammos agrammus.</title>
        <authorList>
            <person name="Jung H.K."/>
            <person name="Kim D.G."/>
            <person name="Zin H."/>
            <person name="Park J."/>
            <person name="Jung H."/>
            <person name="Kim Y.O."/>
            <person name="Kong H.J."/>
            <person name="Kim J.W."/>
            <person name="Kim Y.S."/>
        </authorList>
    </citation>
    <scope>NUCLEOTIDE SEQUENCE [LARGE SCALE GENOMIC DNA]</scope>
    <source>
        <strain evidence="1 2">YPD9-1</strain>
    </source>
</reference>
<organism evidence="1 2">
    <name type="scientific">Paenibacillus hexagrammi</name>
    <dbReference type="NCBI Taxonomy" id="2908839"/>
    <lineage>
        <taxon>Bacteria</taxon>
        <taxon>Bacillati</taxon>
        <taxon>Bacillota</taxon>
        <taxon>Bacilli</taxon>
        <taxon>Bacillales</taxon>
        <taxon>Paenibacillaceae</taxon>
        <taxon>Paenibacillus</taxon>
    </lineage>
</organism>
<keyword evidence="2" id="KW-1185">Reference proteome</keyword>
<accession>A0ABY3SQA6</accession>
<proteinExistence type="predicted"/>
<dbReference type="Proteomes" id="UP001649230">
    <property type="component" value="Chromosome"/>
</dbReference>
<gene>
    <name evidence="1" type="ORF">L0M14_13715</name>
</gene>